<evidence type="ECO:0000313" key="3">
    <source>
        <dbReference type="Proteomes" id="UP000558997"/>
    </source>
</evidence>
<feature type="compositionally biased region" description="Basic and acidic residues" evidence="1">
    <location>
        <begin position="128"/>
        <end position="146"/>
    </location>
</feature>
<comment type="caution">
    <text evidence="2">The sequence shown here is derived from an EMBL/GenBank/DDBJ whole genome shotgun (WGS) entry which is preliminary data.</text>
</comment>
<dbReference type="Proteomes" id="UP000558997">
    <property type="component" value="Unassembled WGS sequence"/>
</dbReference>
<feature type="region of interest" description="Disordered" evidence="1">
    <location>
        <begin position="115"/>
        <end position="161"/>
    </location>
</feature>
<feature type="compositionally biased region" description="Basic residues" evidence="1">
    <location>
        <begin position="232"/>
        <end position="245"/>
    </location>
</feature>
<feature type="region of interest" description="Disordered" evidence="1">
    <location>
        <begin position="177"/>
        <end position="256"/>
    </location>
</feature>
<sequence length="256" mass="28841">MPDTDDDQFVSLDPAQQEQGDDDTEAASERRATRERQAARARAEANQRPAADRTRLDAEEEQERLDEEADESREDELELIAGEEAELAERRRREALIDESTRAQEIAFANRAAEERVDNEKLGAAGQARERVDWHRGHDELDRAAAEPDAPGADALAAEGRAHMRAGRDEYYRSEEAYGRAARAGADEADHRAAAEDQRREVDEAQRPAHEAVRNLPGDAPEAQLPQDRRHLTARGKRNQQKNKPRNPASEWDLDL</sequence>
<keyword evidence="3" id="KW-1185">Reference proteome</keyword>
<gene>
    <name evidence="2" type="ORF">HDA44_005393</name>
</gene>
<feature type="compositionally biased region" description="Acidic residues" evidence="1">
    <location>
        <begin position="58"/>
        <end position="86"/>
    </location>
</feature>
<feature type="compositionally biased region" description="Basic and acidic residues" evidence="1">
    <location>
        <begin position="27"/>
        <end position="57"/>
    </location>
</feature>
<name>A0A841DTZ3_9ACTN</name>
<protein>
    <submittedName>
        <fullName evidence="2">Uncharacterized protein</fullName>
    </submittedName>
</protein>
<organism evidence="2 3">
    <name type="scientific">Kribbella solani</name>
    <dbReference type="NCBI Taxonomy" id="236067"/>
    <lineage>
        <taxon>Bacteria</taxon>
        <taxon>Bacillati</taxon>
        <taxon>Actinomycetota</taxon>
        <taxon>Actinomycetes</taxon>
        <taxon>Propionibacteriales</taxon>
        <taxon>Kribbellaceae</taxon>
        <taxon>Kribbella</taxon>
    </lineage>
</organism>
<feature type="compositionally biased region" description="Low complexity" evidence="1">
    <location>
        <begin position="147"/>
        <end position="159"/>
    </location>
</feature>
<feature type="compositionally biased region" description="Basic and acidic residues" evidence="1">
    <location>
        <begin position="185"/>
        <end position="213"/>
    </location>
</feature>
<dbReference type="RefSeq" id="WP_184839010.1">
    <property type="nucleotide sequence ID" value="NZ_BAAAVN010000021.1"/>
</dbReference>
<evidence type="ECO:0000256" key="1">
    <source>
        <dbReference type="SAM" id="MobiDB-lite"/>
    </source>
</evidence>
<evidence type="ECO:0000313" key="2">
    <source>
        <dbReference type="EMBL" id="MBB5982052.1"/>
    </source>
</evidence>
<feature type="region of interest" description="Disordered" evidence="1">
    <location>
        <begin position="1"/>
        <end position="88"/>
    </location>
</feature>
<dbReference type="EMBL" id="JACHNF010000001">
    <property type="protein sequence ID" value="MBB5982052.1"/>
    <property type="molecule type" value="Genomic_DNA"/>
</dbReference>
<dbReference type="AlphaFoldDB" id="A0A841DTZ3"/>
<reference evidence="2 3" key="1">
    <citation type="submission" date="2020-08" db="EMBL/GenBank/DDBJ databases">
        <title>Sequencing the genomes of 1000 actinobacteria strains.</title>
        <authorList>
            <person name="Klenk H.-P."/>
        </authorList>
    </citation>
    <scope>NUCLEOTIDE SEQUENCE [LARGE SCALE GENOMIC DNA]</scope>
    <source>
        <strain evidence="2 3">DSM 17294</strain>
    </source>
</reference>
<proteinExistence type="predicted"/>
<accession>A0A841DTZ3</accession>